<dbReference type="GO" id="GO:0000270">
    <property type="term" value="P:peptidoglycan metabolic process"/>
    <property type="evidence" value="ECO:0007669"/>
    <property type="project" value="TreeGrafter"/>
</dbReference>
<dbReference type="Gene3D" id="3.50.80.20">
    <property type="entry name" value="D-Ala-D-Ala carboxypeptidase C, peptidase S13"/>
    <property type="match status" value="1"/>
</dbReference>
<evidence type="ECO:0000313" key="3">
    <source>
        <dbReference type="EMBL" id="SHK61777.1"/>
    </source>
</evidence>
<evidence type="ECO:0000256" key="1">
    <source>
        <dbReference type="ARBA" id="ARBA00006096"/>
    </source>
</evidence>
<evidence type="ECO:0000313" key="4">
    <source>
        <dbReference type="Proteomes" id="UP000184203"/>
    </source>
</evidence>
<dbReference type="GO" id="GO:0006508">
    <property type="term" value="P:proteolysis"/>
    <property type="evidence" value="ECO:0007669"/>
    <property type="project" value="InterPro"/>
</dbReference>
<dbReference type="AlphaFoldDB" id="A0A1M6TXS8"/>
<dbReference type="NCBIfam" id="TIGR00666">
    <property type="entry name" value="PBP4"/>
    <property type="match status" value="1"/>
</dbReference>
<organism evidence="3 4">
    <name type="scientific">Haladaptatus paucihalophilus DX253</name>
    <dbReference type="NCBI Taxonomy" id="797209"/>
    <lineage>
        <taxon>Archaea</taxon>
        <taxon>Methanobacteriati</taxon>
        <taxon>Methanobacteriota</taxon>
        <taxon>Stenosarchaea group</taxon>
        <taxon>Halobacteria</taxon>
        <taxon>Halobacteriales</taxon>
        <taxon>Haladaptataceae</taxon>
        <taxon>Haladaptatus</taxon>
    </lineage>
</organism>
<dbReference type="EMBL" id="FRAN01000002">
    <property type="protein sequence ID" value="SHK61777.1"/>
    <property type="molecule type" value="Genomic_DNA"/>
</dbReference>
<gene>
    <name evidence="3" type="ORF">SAMN05444342_1868</name>
</gene>
<dbReference type="PRINTS" id="PR00922">
    <property type="entry name" value="DADACBPTASE3"/>
</dbReference>
<accession>A0A1M6TXS8</accession>
<keyword evidence="2" id="KW-0378">Hydrolase</keyword>
<keyword evidence="4" id="KW-1185">Reference proteome</keyword>
<evidence type="ECO:0000256" key="2">
    <source>
        <dbReference type="ARBA" id="ARBA00022801"/>
    </source>
</evidence>
<sequence length="422" mass="45147">MDADASTPDADAPHTDILDSDSFVTSVLARERGGSVLASRNPDVPLPPASNTKLLTAALSLHHLGPSYRFETRVSRLGDSLVLSGRGNPSLSPDDLSRLADAVRDAGIGSVTNIIADTEWFGDQSRGPGWMWEDGRYGYGAESTPLALSGNTVSVTVSGTDVEVMPDTDAVEIRAQFDEAAAELRVFRDCPENTIRVEGKPPGEPQTETVSVGDPVRHCLLAFRDALEAKGVNHTGGVRVTDDAESGETVATVTSPPVSELVRKMNVPSDNFLAEQLARTVAREVRAEGSWDAWERVVGDFLDARDAGRARIRDGSGLSRYNLISARGLVRTLEWVGERPWSEAFFDSLPAPGEGTLAERFADVSGVRAKTGTLTGSRTLSGIVRREDGTDVLFSVLLGGLVGDDEERARERIDAFVSGVAD</sequence>
<dbReference type="SUPFAM" id="SSF56601">
    <property type="entry name" value="beta-lactamase/transpeptidase-like"/>
    <property type="match status" value="1"/>
</dbReference>
<dbReference type="GO" id="GO:0004185">
    <property type="term" value="F:serine-type carboxypeptidase activity"/>
    <property type="evidence" value="ECO:0007669"/>
    <property type="project" value="InterPro"/>
</dbReference>
<keyword evidence="3" id="KW-0121">Carboxypeptidase</keyword>
<dbReference type="PANTHER" id="PTHR30023">
    <property type="entry name" value="D-ALANYL-D-ALANINE CARBOXYPEPTIDASE"/>
    <property type="match status" value="1"/>
</dbReference>
<dbReference type="InterPro" id="IPR000667">
    <property type="entry name" value="Peptidase_S13"/>
</dbReference>
<comment type="similarity">
    <text evidence="1">Belongs to the peptidase S13 family.</text>
</comment>
<keyword evidence="3" id="KW-0645">Protease</keyword>
<protein>
    <submittedName>
        <fullName evidence="3">D-alanyl-D-alanine carboxypeptidase / D-alanyl-D-alanine-endopeptidase (Penicillin-binding protein 4)</fullName>
    </submittedName>
</protein>
<dbReference type="InterPro" id="IPR012338">
    <property type="entry name" value="Beta-lactam/transpept-like"/>
</dbReference>
<dbReference type="PANTHER" id="PTHR30023:SF0">
    <property type="entry name" value="PENICILLIN-SENSITIVE CARBOXYPEPTIDASE A"/>
    <property type="match status" value="1"/>
</dbReference>
<reference evidence="4" key="1">
    <citation type="submission" date="2016-11" db="EMBL/GenBank/DDBJ databases">
        <authorList>
            <person name="Varghese N."/>
            <person name="Submissions S."/>
        </authorList>
    </citation>
    <scope>NUCLEOTIDE SEQUENCE [LARGE SCALE GENOMIC DNA]</scope>
    <source>
        <strain evidence="4">DX253</strain>
    </source>
</reference>
<dbReference type="Gene3D" id="3.40.710.10">
    <property type="entry name" value="DD-peptidase/beta-lactamase superfamily"/>
    <property type="match status" value="2"/>
</dbReference>
<dbReference type="Proteomes" id="UP000184203">
    <property type="component" value="Unassembled WGS sequence"/>
</dbReference>
<name>A0A1M6TXS8_HALPU</name>
<dbReference type="RefSeq" id="WP_232423830.1">
    <property type="nucleotide sequence ID" value="NZ_AEMG01000002.1"/>
</dbReference>
<proteinExistence type="inferred from homology"/>
<dbReference type="Pfam" id="PF02113">
    <property type="entry name" value="Peptidase_S13"/>
    <property type="match status" value="1"/>
</dbReference>